<feature type="transmembrane region" description="Helical" evidence="1">
    <location>
        <begin position="31"/>
        <end position="53"/>
    </location>
</feature>
<keyword evidence="1" id="KW-1133">Transmembrane helix</keyword>
<evidence type="ECO:0000313" key="3">
    <source>
        <dbReference type="Proteomes" id="UP000180057"/>
    </source>
</evidence>
<dbReference type="Proteomes" id="UP000180057">
    <property type="component" value="Unassembled WGS sequence"/>
</dbReference>
<proteinExistence type="predicted"/>
<protein>
    <submittedName>
        <fullName evidence="2">Uncharacterized protein</fullName>
    </submittedName>
</protein>
<accession>A0A1S2MAA9</accession>
<evidence type="ECO:0000256" key="1">
    <source>
        <dbReference type="SAM" id="Phobius"/>
    </source>
</evidence>
<sequence>MNTHKMIIIRRIEERAIVLVKESRGRIILEVYILLAVLYFPFFIWLSLTYIKYSKDAIGDSKRKNIYMGFSLTISLFNFLNNILFELEDSVGLFYNQN</sequence>
<keyword evidence="3" id="KW-1185">Reference proteome</keyword>
<keyword evidence="1" id="KW-0812">Transmembrane</keyword>
<comment type="caution">
    <text evidence="2">The sequence shown here is derived from an EMBL/GenBank/DDBJ whole genome shotgun (WGS) entry which is preliminary data.</text>
</comment>
<dbReference type="STRING" id="472963.BKP45_02750"/>
<dbReference type="EMBL" id="MLQS01000001">
    <property type="protein sequence ID" value="OIJ21661.1"/>
    <property type="molecule type" value="Genomic_DNA"/>
</dbReference>
<evidence type="ECO:0000313" key="2">
    <source>
        <dbReference type="EMBL" id="OIJ21661.1"/>
    </source>
</evidence>
<organism evidence="2 3">
    <name type="scientific">Anaerobacillus alkalidiazotrophicus</name>
    <dbReference type="NCBI Taxonomy" id="472963"/>
    <lineage>
        <taxon>Bacteria</taxon>
        <taxon>Bacillati</taxon>
        <taxon>Bacillota</taxon>
        <taxon>Bacilli</taxon>
        <taxon>Bacillales</taxon>
        <taxon>Bacillaceae</taxon>
        <taxon>Anaerobacillus</taxon>
    </lineage>
</organism>
<dbReference type="AlphaFoldDB" id="A0A1S2MAA9"/>
<reference evidence="2 3" key="1">
    <citation type="submission" date="2016-10" db="EMBL/GenBank/DDBJ databases">
        <title>Draft genome sequences of four alkaliphilic bacteria belonging to the Anaerobacillus genus.</title>
        <authorList>
            <person name="Bassil N.M."/>
            <person name="Lloyd J.R."/>
        </authorList>
    </citation>
    <scope>NUCLEOTIDE SEQUENCE [LARGE SCALE GENOMIC DNA]</scope>
    <source>
        <strain evidence="2 3">DSM 22531</strain>
    </source>
</reference>
<name>A0A1S2MAA9_9BACI</name>
<gene>
    <name evidence="2" type="ORF">BKP45_02750</name>
</gene>
<keyword evidence="1" id="KW-0472">Membrane</keyword>
<feature type="transmembrane region" description="Helical" evidence="1">
    <location>
        <begin position="65"/>
        <end position="85"/>
    </location>
</feature>